<proteinExistence type="predicted"/>
<gene>
    <name evidence="1" type="ORF">HMPREF9726_00005</name>
</gene>
<dbReference type="GO" id="GO:0051301">
    <property type="term" value="P:cell division"/>
    <property type="evidence" value="ECO:0007669"/>
    <property type="project" value="UniProtKB-KW"/>
</dbReference>
<comment type="caution">
    <text evidence="1">The sequence shown here is derived from an EMBL/GenBank/DDBJ whole genome shotgun (WGS) entry which is preliminary data.</text>
</comment>
<accession>A0A0E2EJS1</accession>
<name>A0A0E2EJS1_TREDN</name>
<sequence>MKKILAVLFTLFIPLFLFAVVLQSSRYTSVERDLADYNKEQSKIIDENKKKISGISILSKPERIERIAVEELKMRKALSAEILRVSISKENKDG</sequence>
<evidence type="ECO:0000313" key="1">
    <source>
        <dbReference type="EMBL" id="EMB35813.1"/>
    </source>
</evidence>
<dbReference type="HOGENOM" id="CLU_163435_0_0_12"/>
<organism evidence="1">
    <name type="scientific">Treponema denticola H-22</name>
    <dbReference type="NCBI Taxonomy" id="999432"/>
    <lineage>
        <taxon>Bacteria</taxon>
        <taxon>Pseudomonadati</taxon>
        <taxon>Spirochaetota</taxon>
        <taxon>Spirochaetia</taxon>
        <taxon>Spirochaetales</taxon>
        <taxon>Treponemataceae</taxon>
        <taxon>Treponema</taxon>
    </lineage>
</organism>
<dbReference type="AlphaFoldDB" id="A0A0E2EJS1"/>
<protein>
    <submittedName>
        <fullName evidence="1">Cell division protein FtsL</fullName>
    </submittedName>
</protein>
<dbReference type="PATRIC" id="fig|999432.5.peg.5"/>
<reference evidence="1" key="1">
    <citation type="submission" date="2012-01" db="EMBL/GenBank/DDBJ databases">
        <title>The Genome Sequence of Treponema denticola H-22.</title>
        <authorList>
            <consortium name="The Broad Institute Genome Sequencing Platform"/>
            <person name="Earl A."/>
            <person name="Ward D."/>
            <person name="Feldgarden M."/>
            <person name="Gevers D."/>
            <person name="Blanton J.M."/>
            <person name="Fenno C.J."/>
            <person name="Baranova O.V."/>
            <person name="Mathney J."/>
            <person name="Dewhirst F.E."/>
            <person name="Izard J."/>
            <person name="Young S.K."/>
            <person name="Zeng Q."/>
            <person name="Gargeya S."/>
            <person name="Fitzgerald M."/>
            <person name="Haas B."/>
            <person name="Abouelleil A."/>
            <person name="Alvarado L."/>
            <person name="Arachchi H.M."/>
            <person name="Berlin A."/>
            <person name="Chapman S.B."/>
            <person name="Gearin G."/>
            <person name="Goldberg J."/>
            <person name="Griggs A."/>
            <person name="Gujja S."/>
            <person name="Hansen M."/>
            <person name="Heiman D."/>
            <person name="Howarth C."/>
            <person name="Larimer J."/>
            <person name="Lui A."/>
            <person name="MacDonald P.J.P."/>
            <person name="McCowen C."/>
            <person name="Montmayeur A."/>
            <person name="Murphy C."/>
            <person name="Neiman D."/>
            <person name="Pearson M."/>
            <person name="Priest M."/>
            <person name="Roberts A."/>
            <person name="Saif S."/>
            <person name="Shea T."/>
            <person name="Sisk P."/>
            <person name="Stolte C."/>
            <person name="Sykes S."/>
            <person name="Wortman J."/>
            <person name="Nusbaum C."/>
            <person name="Birren B."/>
        </authorList>
    </citation>
    <scope>NUCLEOTIDE SEQUENCE [LARGE SCALE GENOMIC DNA]</scope>
    <source>
        <strain evidence="1">H-22</strain>
    </source>
</reference>
<keyword evidence="1" id="KW-0131">Cell cycle</keyword>
<dbReference type="EMBL" id="AGDV01000001">
    <property type="protein sequence ID" value="EMB35813.1"/>
    <property type="molecule type" value="Genomic_DNA"/>
</dbReference>
<dbReference type="Proteomes" id="UP000011705">
    <property type="component" value="Chromosome"/>
</dbReference>
<dbReference type="RefSeq" id="WP_002668438.1">
    <property type="nucleotide sequence ID" value="NZ_CM001795.1"/>
</dbReference>
<keyword evidence="1" id="KW-0132">Cell division</keyword>
<dbReference type="GeneID" id="2741160"/>